<dbReference type="Proteomes" id="UP001482620">
    <property type="component" value="Unassembled WGS sequence"/>
</dbReference>
<proteinExistence type="predicted"/>
<protein>
    <submittedName>
        <fullName evidence="1">Uncharacterized protein</fullName>
    </submittedName>
</protein>
<sequence length="84" mass="9586">MLTSRDITVPIYLHHSHTFSHIQKLYAALSDMACTWSGGLLPYKGCSYSCLLSKVPPLFRREFTLATSAVWLRLCLRFCTIFIS</sequence>
<keyword evidence="2" id="KW-1185">Reference proteome</keyword>
<dbReference type="EMBL" id="JAHRIQ010069974">
    <property type="protein sequence ID" value="MEQ2243449.1"/>
    <property type="molecule type" value="Genomic_DNA"/>
</dbReference>
<evidence type="ECO:0000313" key="2">
    <source>
        <dbReference type="Proteomes" id="UP001482620"/>
    </source>
</evidence>
<reference evidence="1 2" key="1">
    <citation type="submission" date="2021-06" db="EMBL/GenBank/DDBJ databases">
        <authorList>
            <person name="Palmer J.M."/>
        </authorList>
    </citation>
    <scope>NUCLEOTIDE SEQUENCE [LARGE SCALE GENOMIC DNA]</scope>
    <source>
        <strain evidence="2">if_2019</strain>
        <tissue evidence="1">Muscle</tissue>
    </source>
</reference>
<comment type="caution">
    <text evidence="1">The sequence shown here is derived from an EMBL/GenBank/DDBJ whole genome shotgun (WGS) entry which is preliminary data.</text>
</comment>
<organism evidence="1 2">
    <name type="scientific">Ilyodon furcidens</name>
    <name type="common">goldbreast splitfin</name>
    <dbReference type="NCBI Taxonomy" id="33524"/>
    <lineage>
        <taxon>Eukaryota</taxon>
        <taxon>Metazoa</taxon>
        <taxon>Chordata</taxon>
        <taxon>Craniata</taxon>
        <taxon>Vertebrata</taxon>
        <taxon>Euteleostomi</taxon>
        <taxon>Actinopterygii</taxon>
        <taxon>Neopterygii</taxon>
        <taxon>Teleostei</taxon>
        <taxon>Neoteleostei</taxon>
        <taxon>Acanthomorphata</taxon>
        <taxon>Ovalentaria</taxon>
        <taxon>Atherinomorphae</taxon>
        <taxon>Cyprinodontiformes</taxon>
        <taxon>Goodeidae</taxon>
        <taxon>Ilyodon</taxon>
    </lineage>
</organism>
<accession>A0ABV0UFE4</accession>
<name>A0ABV0UFE4_9TELE</name>
<evidence type="ECO:0000313" key="1">
    <source>
        <dbReference type="EMBL" id="MEQ2243449.1"/>
    </source>
</evidence>
<gene>
    <name evidence="1" type="ORF">ILYODFUR_007227</name>
</gene>